<dbReference type="InterPro" id="IPR052433">
    <property type="entry name" value="X-Pro_dipept-like"/>
</dbReference>
<dbReference type="RefSeq" id="WP_308453931.1">
    <property type="nucleotide sequence ID" value="NZ_JAJEQR010000028.1"/>
</dbReference>
<gene>
    <name evidence="9" type="ORF">LKD81_10450</name>
</gene>
<dbReference type="AlphaFoldDB" id="A0AAE3JG50"/>
<keyword evidence="7" id="KW-0464">Manganese</keyword>
<evidence type="ECO:0000256" key="4">
    <source>
        <dbReference type="ARBA" id="ARBA00012574"/>
    </source>
</evidence>
<dbReference type="GO" id="GO:0070006">
    <property type="term" value="F:metalloaminopeptidase activity"/>
    <property type="evidence" value="ECO:0007669"/>
    <property type="project" value="InterPro"/>
</dbReference>
<dbReference type="GO" id="GO:0005829">
    <property type="term" value="C:cytosol"/>
    <property type="evidence" value="ECO:0007669"/>
    <property type="project" value="TreeGrafter"/>
</dbReference>
<proteinExistence type="inferred from homology"/>
<feature type="domain" description="Aminopeptidase P N-terminal" evidence="8">
    <location>
        <begin position="1"/>
        <end position="137"/>
    </location>
</feature>
<comment type="caution">
    <text evidence="9">The sequence shown here is derived from an EMBL/GenBank/DDBJ whole genome shotgun (WGS) entry which is preliminary data.</text>
</comment>
<evidence type="ECO:0000313" key="9">
    <source>
        <dbReference type="EMBL" id="MCC2231412.1"/>
    </source>
</evidence>
<organism evidence="9 10">
    <name type="scientific">Hominifimenecus microfluidus</name>
    <dbReference type="NCBI Taxonomy" id="2885348"/>
    <lineage>
        <taxon>Bacteria</taxon>
        <taxon>Bacillati</taxon>
        <taxon>Bacillota</taxon>
        <taxon>Clostridia</taxon>
        <taxon>Lachnospirales</taxon>
        <taxon>Lachnospiraceae</taxon>
        <taxon>Hominifimenecus</taxon>
    </lineage>
</organism>
<dbReference type="EC" id="3.4.11.9" evidence="4"/>
<dbReference type="EMBL" id="JAJEQR010000028">
    <property type="protein sequence ID" value="MCC2231412.1"/>
    <property type="molecule type" value="Genomic_DNA"/>
</dbReference>
<keyword evidence="10" id="KW-1185">Reference proteome</keyword>
<evidence type="ECO:0000256" key="2">
    <source>
        <dbReference type="ARBA" id="ARBA00001936"/>
    </source>
</evidence>
<reference evidence="9" key="1">
    <citation type="submission" date="2021-10" db="EMBL/GenBank/DDBJ databases">
        <title>Anaerobic single-cell dispensing facilitates the cultivation of human gut bacteria.</title>
        <authorList>
            <person name="Afrizal A."/>
        </authorList>
    </citation>
    <scope>NUCLEOTIDE SEQUENCE</scope>
    <source>
        <strain evidence="9">CLA-AA-H215</strain>
    </source>
</reference>
<name>A0AAE3JG50_9FIRM</name>
<evidence type="ECO:0000256" key="5">
    <source>
        <dbReference type="ARBA" id="ARBA00022723"/>
    </source>
</evidence>
<evidence type="ECO:0000256" key="6">
    <source>
        <dbReference type="ARBA" id="ARBA00022801"/>
    </source>
</evidence>
<protein>
    <recommendedName>
        <fullName evidence="4">Xaa-Pro aminopeptidase</fullName>
        <ecNumber evidence="4">3.4.11.9</ecNumber>
    </recommendedName>
</protein>
<evidence type="ECO:0000259" key="8">
    <source>
        <dbReference type="SMART" id="SM01011"/>
    </source>
</evidence>
<evidence type="ECO:0000256" key="7">
    <source>
        <dbReference type="ARBA" id="ARBA00023211"/>
    </source>
</evidence>
<sequence length="415" mass="47545">MDKSFHQGNRQKFYDSLENGTIALFFSGHAFRKTADEFFPFYANRNFVYLTGIEKENFVLMAEKQNDQVHELLFILPPDAHAERWTGSRMKADEVLERSGITETRYIDTFPAYLHMQLRTNHFDTVALDLYRCEETDEDTEPFIWADRIRKDKPSINIIDSSLQLRKQRTIKQPCEIAAIREAAKITRAGIVAMMKAAKPGIWEYQLKAEFDYALAQHGDLAPAFPSIVSAGDNNFCIHYYDYTGQAKDGDMILNDVGAKYDNLFNDVSRGYPVNGKFSERQKQLYMCAYNTSQHMFSIIKPGMKMRDVDRLAREFNFEQLKALGLCDKLEEVGKYIWHGGAHHVGYDTHDLVEAEIVEPGMVFCVDIGIYCEEWGIGFRLEDNCLVTEDGCENLTGAIPRTIEDIEAVMAGKMD</sequence>
<dbReference type="SMART" id="SM01011">
    <property type="entry name" value="AMP_N"/>
    <property type="match status" value="1"/>
</dbReference>
<evidence type="ECO:0000256" key="1">
    <source>
        <dbReference type="ARBA" id="ARBA00001424"/>
    </source>
</evidence>
<comment type="catalytic activity">
    <reaction evidence="1">
        <text>Release of any N-terminal amino acid, including proline, that is linked to proline, even from a dipeptide or tripeptide.</text>
        <dbReference type="EC" id="3.4.11.9"/>
    </reaction>
</comment>
<dbReference type="Proteomes" id="UP001198182">
    <property type="component" value="Unassembled WGS sequence"/>
</dbReference>
<dbReference type="InterPro" id="IPR029149">
    <property type="entry name" value="Creatin/AminoP/Spt16_N"/>
</dbReference>
<dbReference type="PANTHER" id="PTHR43226">
    <property type="entry name" value="XAA-PRO AMINOPEPTIDASE 3"/>
    <property type="match status" value="1"/>
</dbReference>
<dbReference type="GO" id="GO:0030145">
    <property type="term" value="F:manganese ion binding"/>
    <property type="evidence" value="ECO:0007669"/>
    <property type="project" value="InterPro"/>
</dbReference>
<dbReference type="SUPFAM" id="SSF55920">
    <property type="entry name" value="Creatinase/aminopeptidase"/>
    <property type="match status" value="1"/>
</dbReference>
<comment type="cofactor">
    <cofactor evidence="2">
        <name>Mn(2+)</name>
        <dbReference type="ChEBI" id="CHEBI:29035"/>
    </cofactor>
</comment>
<dbReference type="PANTHER" id="PTHR43226:SF4">
    <property type="entry name" value="XAA-PRO AMINOPEPTIDASE 3"/>
    <property type="match status" value="1"/>
</dbReference>
<dbReference type="GO" id="GO:0006508">
    <property type="term" value="P:proteolysis"/>
    <property type="evidence" value="ECO:0007669"/>
    <property type="project" value="TreeGrafter"/>
</dbReference>
<dbReference type="SUPFAM" id="SSF53092">
    <property type="entry name" value="Creatinase/prolidase N-terminal domain"/>
    <property type="match status" value="1"/>
</dbReference>
<dbReference type="Gene3D" id="3.90.230.10">
    <property type="entry name" value="Creatinase/methionine aminopeptidase superfamily"/>
    <property type="match status" value="1"/>
</dbReference>
<dbReference type="Gene3D" id="3.40.350.10">
    <property type="entry name" value="Creatinase/prolidase N-terminal domain"/>
    <property type="match status" value="1"/>
</dbReference>
<evidence type="ECO:0000313" key="10">
    <source>
        <dbReference type="Proteomes" id="UP001198182"/>
    </source>
</evidence>
<dbReference type="Pfam" id="PF05195">
    <property type="entry name" value="AMP_N"/>
    <property type="match status" value="1"/>
</dbReference>
<comment type="similarity">
    <text evidence="3">Belongs to the peptidase M24B family.</text>
</comment>
<accession>A0AAE3JG50</accession>
<dbReference type="InterPro" id="IPR036005">
    <property type="entry name" value="Creatinase/aminopeptidase-like"/>
</dbReference>
<evidence type="ECO:0000256" key="3">
    <source>
        <dbReference type="ARBA" id="ARBA00008766"/>
    </source>
</evidence>
<dbReference type="InterPro" id="IPR000994">
    <property type="entry name" value="Pept_M24"/>
</dbReference>
<keyword evidence="5" id="KW-0479">Metal-binding</keyword>
<dbReference type="InterPro" id="IPR007865">
    <property type="entry name" value="Aminopep_P_N"/>
</dbReference>
<dbReference type="Pfam" id="PF00557">
    <property type="entry name" value="Peptidase_M24"/>
    <property type="match status" value="1"/>
</dbReference>
<keyword evidence="6" id="KW-0378">Hydrolase</keyword>